<evidence type="ECO:0000313" key="2">
    <source>
        <dbReference type="EMBL" id="GJT96101.1"/>
    </source>
</evidence>
<keyword evidence="3" id="KW-1185">Reference proteome</keyword>
<gene>
    <name evidence="2" type="ORF">Tco_1091619</name>
</gene>
<protein>
    <submittedName>
        <fullName evidence="2">Uncharacterized protein</fullName>
    </submittedName>
</protein>
<accession>A0ABQ5I8Q4</accession>
<comment type="caution">
    <text evidence="2">The sequence shown here is derived from an EMBL/GenBank/DDBJ whole genome shotgun (WGS) entry which is preliminary data.</text>
</comment>
<dbReference type="Proteomes" id="UP001151760">
    <property type="component" value="Unassembled WGS sequence"/>
</dbReference>
<reference evidence="2" key="2">
    <citation type="submission" date="2022-01" db="EMBL/GenBank/DDBJ databases">
        <authorList>
            <person name="Yamashiro T."/>
            <person name="Shiraishi A."/>
            <person name="Satake H."/>
            <person name="Nakayama K."/>
        </authorList>
    </citation>
    <scope>NUCLEOTIDE SEQUENCE</scope>
</reference>
<reference evidence="2" key="1">
    <citation type="journal article" date="2022" name="Int. J. Mol. Sci.">
        <title>Draft Genome of Tanacetum Coccineum: Genomic Comparison of Closely Related Tanacetum-Family Plants.</title>
        <authorList>
            <person name="Yamashiro T."/>
            <person name="Shiraishi A."/>
            <person name="Nakayama K."/>
            <person name="Satake H."/>
        </authorList>
    </citation>
    <scope>NUCLEOTIDE SEQUENCE</scope>
</reference>
<feature type="transmembrane region" description="Helical" evidence="1">
    <location>
        <begin position="163"/>
        <end position="184"/>
    </location>
</feature>
<proteinExistence type="predicted"/>
<name>A0ABQ5I8Q4_9ASTR</name>
<evidence type="ECO:0000256" key="1">
    <source>
        <dbReference type="SAM" id="Phobius"/>
    </source>
</evidence>
<keyword evidence="1" id="KW-0472">Membrane</keyword>
<sequence length="275" mass="29216">MWRLVELQRASKGGDGGAFICLVAKGGDGGACKVCTLLDTGVRSHLSTVSYVLRVSLHFTVVVIIVTVVIVVVTVILVVVVAIIGVVIVVTIIEHRALLPDPLTFGLCLRAILIGQEPFNSVQAILSACSIPIGLALEFHQDKASSVRVPVANFTLQSSEFSLYPVFLFAWIVLSTCQLVAACASKAANHVSAYELPDAVLSFLGFVGSTSQLVCGMIHNELSNSAKIDLSKGWSGGVVDLTGDEDPTDEDSQKLIRGLVHTYIATLIQILTECP</sequence>
<organism evidence="2 3">
    <name type="scientific">Tanacetum coccineum</name>
    <dbReference type="NCBI Taxonomy" id="301880"/>
    <lineage>
        <taxon>Eukaryota</taxon>
        <taxon>Viridiplantae</taxon>
        <taxon>Streptophyta</taxon>
        <taxon>Embryophyta</taxon>
        <taxon>Tracheophyta</taxon>
        <taxon>Spermatophyta</taxon>
        <taxon>Magnoliopsida</taxon>
        <taxon>eudicotyledons</taxon>
        <taxon>Gunneridae</taxon>
        <taxon>Pentapetalae</taxon>
        <taxon>asterids</taxon>
        <taxon>campanulids</taxon>
        <taxon>Asterales</taxon>
        <taxon>Asteraceae</taxon>
        <taxon>Asteroideae</taxon>
        <taxon>Anthemideae</taxon>
        <taxon>Anthemidinae</taxon>
        <taxon>Tanacetum</taxon>
    </lineage>
</organism>
<dbReference type="EMBL" id="BQNB010020452">
    <property type="protein sequence ID" value="GJT96101.1"/>
    <property type="molecule type" value="Genomic_DNA"/>
</dbReference>
<keyword evidence="1" id="KW-1133">Transmembrane helix</keyword>
<evidence type="ECO:0000313" key="3">
    <source>
        <dbReference type="Proteomes" id="UP001151760"/>
    </source>
</evidence>
<feature type="transmembrane region" description="Helical" evidence="1">
    <location>
        <begin position="60"/>
        <end position="93"/>
    </location>
</feature>
<keyword evidence="1" id="KW-0812">Transmembrane</keyword>